<dbReference type="OrthoDB" id="5084692at2759"/>
<reference evidence="1" key="2">
    <citation type="submission" date="2020-05" db="EMBL/GenBank/DDBJ databases">
        <authorList>
            <person name="Kim H.-S."/>
            <person name="Proctor R.H."/>
            <person name="Brown D.W."/>
        </authorList>
    </citation>
    <scope>NUCLEOTIDE SEQUENCE</scope>
    <source>
        <strain evidence="1">NRRL 20472</strain>
    </source>
</reference>
<evidence type="ECO:0000313" key="2">
    <source>
        <dbReference type="Proteomes" id="UP000622797"/>
    </source>
</evidence>
<protein>
    <submittedName>
        <fullName evidence="1">Uncharacterized protein</fullName>
    </submittedName>
</protein>
<comment type="caution">
    <text evidence="1">The sequence shown here is derived from an EMBL/GenBank/DDBJ whole genome shotgun (WGS) entry which is preliminary data.</text>
</comment>
<dbReference type="EMBL" id="JABEXW010000331">
    <property type="protein sequence ID" value="KAF4965711.1"/>
    <property type="molecule type" value="Genomic_DNA"/>
</dbReference>
<keyword evidence="2" id="KW-1185">Reference proteome</keyword>
<sequence>MDEQTGGKFILHDAEGKHYIFDQVLGFINVDEILMVSRRGQLRKPRTEIGAYQLQFLAQELLEAQVRADGRISLDWLLPQIRQEMEAAYGGKKVDWEDVWNPRTADIGKHLEQSIQEVASGQVSPWRPVLKPEAGLSDIALDEDTGKYTLNFWTGKDGRPVLTHGLEHSFPTDATTRQIVLQKPYPQLVNAKFIRAYPQVGIQVDPSSRQLIKADGQRWDNVWQLGINSLGDILTSINAPNSIDDGLDIGRRMVRKLDEHQRRGRLPTQTIPAPPAMQMFVEVQKSPRHGRSKPTFPTMQLVYVDVEMV</sequence>
<proteinExistence type="predicted"/>
<organism evidence="1 2">
    <name type="scientific">Fusarium sarcochroum</name>
    <dbReference type="NCBI Taxonomy" id="1208366"/>
    <lineage>
        <taxon>Eukaryota</taxon>
        <taxon>Fungi</taxon>
        <taxon>Dikarya</taxon>
        <taxon>Ascomycota</taxon>
        <taxon>Pezizomycotina</taxon>
        <taxon>Sordariomycetes</taxon>
        <taxon>Hypocreomycetidae</taxon>
        <taxon>Hypocreales</taxon>
        <taxon>Nectriaceae</taxon>
        <taxon>Fusarium</taxon>
        <taxon>Fusarium lateritium species complex</taxon>
    </lineage>
</organism>
<name>A0A8H4TXA6_9HYPO</name>
<dbReference type="AlphaFoldDB" id="A0A8H4TXA6"/>
<gene>
    <name evidence="1" type="ORF">FSARC_6494</name>
</gene>
<dbReference type="Proteomes" id="UP000622797">
    <property type="component" value="Unassembled WGS sequence"/>
</dbReference>
<evidence type="ECO:0000313" key="1">
    <source>
        <dbReference type="EMBL" id="KAF4965711.1"/>
    </source>
</evidence>
<reference evidence="1" key="1">
    <citation type="journal article" date="2020" name="BMC Genomics">
        <title>Correction to: Identification and distribution of gene clusters required for synthesis of sphingolipid metabolism inhibitors in diverse species of the filamentous fungus Fusarium.</title>
        <authorList>
            <person name="Kim H.S."/>
            <person name="Lohmar J.M."/>
            <person name="Busman M."/>
            <person name="Brown D.W."/>
            <person name="Naumann T.A."/>
            <person name="Divon H.H."/>
            <person name="Lysoe E."/>
            <person name="Uhlig S."/>
            <person name="Proctor R.H."/>
        </authorList>
    </citation>
    <scope>NUCLEOTIDE SEQUENCE</scope>
    <source>
        <strain evidence="1">NRRL 20472</strain>
    </source>
</reference>
<accession>A0A8H4TXA6</accession>